<dbReference type="PANTHER" id="PTHR38791">
    <property type="entry name" value="ZN(II)2CYS6 TRANSCRIPTION FACTOR (EUROFUNG)-RELATED-RELATED"/>
    <property type="match status" value="1"/>
</dbReference>
<evidence type="ECO:0000313" key="3">
    <source>
        <dbReference type="Proteomes" id="UP000327013"/>
    </source>
</evidence>
<dbReference type="EMBL" id="VIBQ01000013">
    <property type="protein sequence ID" value="KAB8345864.1"/>
    <property type="molecule type" value="Genomic_DNA"/>
</dbReference>
<organism evidence="2 3">
    <name type="scientific">Carpinus fangiana</name>
    <dbReference type="NCBI Taxonomy" id="176857"/>
    <lineage>
        <taxon>Eukaryota</taxon>
        <taxon>Viridiplantae</taxon>
        <taxon>Streptophyta</taxon>
        <taxon>Embryophyta</taxon>
        <taxon>Tracheophyta</taxon>
        <taxon>Spermatophyta</taxon>
        <taxon>Magnoliopsida</taxon>
        <taxon>eudicotyledons</taxon>
        <taxon>Gunneridae</taxon>
        <taxon>Pentapetalae</taxon>
        <taxon>rosids</taxon>
        <taxon>fabids</taxon>
        <taxon>Fagales</taxon>
        <taxon>Betulaceae</taxon>
        <taxon>Carpinus</taxon>
    </lineage>
</organism>
<gene>
    <name evidence="2" type="ORF">FH972_022919</name>
</gene>
<reference evidence="2 3" key="1">
    <citation type="submission" date="2019-06" db="EMBL/GenBank/DDBJ databases">
        <title>A chromosomal-level reference genome of Carpinus fangiana (Coryloideae, Betulaceae).</title>
        <authorList>
            <person name="Yang X."/>
            <person name="Wang Z."/>
            <person name="Zhang L."/>
            <person name="Hao G."/>
            <person name="Liu J."/>
            <person name="Yang Y."/>
        </authorList>
    </citation>
    <scope>NUCLEOTIDE SEQUENCE [LARGE SCALE GENOMIC DNA]</scope>
    <source>
        <strain evidence="2">Cfa_2016G</strain>
        <tissue evidence="2">Leaf</tissue>
    </source>
</reference>
<feature type="region of interest" description="Disordered" evidence="1">
    <location>
        <begin position="1"/>
        <end position="35"/>
    </location>
</feature>
<comment type="caution">
    <text evidence="2">The sequence shown here is derived from an EMBL/GenBank/DDBJ whole genome shotgun (WGS) entry which is preliminary data.</text>
</comment>
<accession>A0A5N6KTY2</accession>
<dbReference type="AlphaFoldDB" id="A0A5N6KTY2"/>
<feature type="compositionally biased region" description="Basic and acidic residues" evidence="1">
    <location>
        <begin position="1"/>
        <end position="16"/>
    </location>
</feature>
<keyword evidence="3" id="KW-1185">Reference proteome</keyword>
<dbReference type="PANTHER" id="PTHR38791:SF13">
    <property type="entry name" value="ZN(2)-C6 FUNGAL-TYPE DOMAIN-CONTAINING PROTEIN"/>
    <property type="match status" value="1"/>
</dbReference>
<sequence length="465" mass="51908">MRLRDETRTTGRRVDKTSPSGGTALVLRKSQSPPTPDFSLYSILSPPSAETQAVNFCFASTKACNVSIEAGSRYLELLPTMYARAGKSSALRPAAEALSLSLMWKAKRRSDMASAAHAHHCQALQALAGAIGDPVEAYSDETIMTIMLLQMYEALVGSDSGRAIRNHVQGAVLIAMQRGQSSFQSEQSMRIFRAVRAILIQHNTYASISVSELTGNFDWFGDEEAYLVNPYNRFTRLSRISAQVNELRASSKKLFDTGSRRNVPPEEVDALSREALNLLKILQAWYDELPSTYRYQTVVSFDKEQHDPNKVRPWRGITHVYEGLWEGNQVCTWASQRIYIAGVLLRCRCWTKYGTSTGPLDFLTRVEGYEIIQDAVDRICAALPWFFGDLTANQSSQGVDDVAGRSVVFITGPLWVAYVTEGISEQQREFMRGCLVALGERFGLDTARLIVKTPPSLIFQWTPFP</sequence>
<name>A0A5N6KTY2_9ROSI</name>
<evidence type="ECO:0000313" key="2">
    <source>
        <dbReference type="EMBL" id="KAB8345864.1"/>
    </source>
</evidence>
<protein>
    <submittedName>
        <fullName evidence="2">Uncharacterized protein</fullName>
    </submittedName>
</protein>
<dbReference type="Proteomes" id="UP000327013">
    <property type="component" value="Unassembled WGS sequence"/>
</dbReference>
<dbReference type="OrthoDB" id="4491390at2759"/>
<proteinExistence type="predicted"/>
<dbReference type="InterPro" id="IPR053175">
    <property type="entry name" value="DHMBA_Reg_Transcription_Factor"/>
</dbReference>
<evidence type="ECO:0000256" key="1">
    <source>
        <dbReference type="SAM" id="MobiDB-lite"/>
    </source>
</evidence>